<dbReference type="PANTHER" id="PTHR13710:SF105">
    <property type="entry name" value="ATP-DEPENDENT DNA HELICASE Q1"/>
    <property type="match status" value="1"/>
</dbReference>
<dbReference type="PANTHER" id="PTHR13710">
    <property type="entry name" value="DNA HELICASE RECQ FAMILY MEMBER"/>
    <property type="match status" value="1"/>
</dbReference>
<keyword evidence="11" id="KW-1185">Reference proteome</keyword>
<dbReference type="InterPro" id="IPR011545">
    <property type="entry name" value="DEAD/DEAH_box_helicase_dom"/>
</dbReference>
<evidence type="ECO:0000256" key="2">
    <source>
        <dbReference type="ARBA" id="ARBA00022741"/>
    </source>
</evidence>
<dbReference type="GO" id="GO:0005524">
    <property type="term" value="F:ATP binding"/>
    <property type="evidence" value="ECO:0007669"/>
    <property type="project" value="UniProtKB-KW"/>
</dbReference>
<gene>
    <name evidence="10" type="ORF">VNI00_019291</name>
</gene>
<evidence type="ECO:0000256" key="6">
    <source>
        <dbReference type="ARBA" id="ARBA00034617"/>
    </source>
</evidence>
<accession>A0AAW0ARN0</accession>
<keyword evidence="4" id="KW-0238">DNA-binding</keyword>
<comment type="caution">
    <text evidence="10">The sequence shown here is derived from an EMBL/GenBank/DDBJ whole genome shotgun (WGS) entry which is preliminary data.</text>
</comment>
<protein>
    <recommendedName>
        <fullName evidence="7">DNA 3'-5' helicase</fullName>
        <ecNumber evidence="7">5.6.2.4</ecNumber>
    </recommendedName>
</protein>
<dbReference type="InterPro" id="IPR027417">
    <property type="entry name" value="P-loop_NTPase"/>
</dbReference>
<evidence type="ECO:0000256" key="7">
    <source>
        <dbReference type="ARBA" id="ARBA00034808"/>
    </source>
</evidence>
<dbReference type="SMART" id="SM00490">
    <property type="entry name" value="HELICc"/>
    <property type="match status" value="1"/>
</dbReference>
<proteinExistence type="inferred from homology"/>
<dbReference type="Proteomes" id="UP001383192">
    <property type="component" value="Unassembled WGS sequence"/>
</dbReference>
<comment type="similarity">
    <text evidence="1">Belongs to the helicase family. RecQ subfamily.</text>
</comment>
<organism evidence="10 11">
    <name type="scientific">Paramarasmius palmivorus</name>
    <dbReference type="NCBI Taxonomy" id="297713"/>
    <lineage>
        <taxon>Eukaryota</taxon>
        <taxon>Fungi</taxon>
        <taxon>Dikarya</taxon>
        <taxon>Basidiomycota</taxon>
        <taxon>Agaricomycotina</taxon>
        <taxon>Agaricomycetes</taxon>
        <taxon>Agaricomycetidae</taxon>
        <taxon>Agaricales</taxon>
        <taxon>Marasmiineae</taxon>
        <taxon>Marasmiaceae</taxon>
        <taxon>Paramarasmius</taxon>
    </lineage>
</organism>
<dbReference type="EMBL" id="JAYKXP010000351">
    <property type="protein sequence ID" value="KAK7014747.1"/>
    <property type="molecule type" value="Genomic_DNA"/>
</dbReference>
<dbReference type="SMART" id="SM00487">
    <property type="entry name" value="DEXDc"/>
    <property type="match status" value="1"/>
</dbReference>
<dbReference type="PROSITE" id="PS51192">
    <property type="entry name" value="HELICASE_ATP_BIND_1"/>
    <property type="match status" value="1"/>
</dbReference>
<evidence type="ECO:0000256" key="1">
    <source>
        <dbReference type="ARBA" id="ARBA00005446"/>
    </source>
</evidence>
<dbReference type="InterPro" id="IPR001650">
    <property type="entry name" value="Helicase_C-like"/>
</dbReference>
<evidence type="ECO:0000313" key="10">
    <source>
        <dbReference type="EMBL" id="KAK7014747.1"/>
    </source>
</evidence>
<evidence type="ECO:0000256" key="5">
    <source>
        <dbReference type="ARBA" id="ARBA00023235"/>
    </source>
</evidence>
<comment type="catalytic activity">
    <reaction evidence="6">
        <text>Couples ATP hydrolysis with the unwinding of duplex DNA by translocating in the 3'-5' direction.</text>
        <dbReference type="EC" id="5.6.2.4"/>
    </reaction>
</comment>
<dbReference type="PROSITE" id="PS51194">
    <property type="entry name" value="HELICASE_CTER"/>
    <property type="match status" value="1"/>
</dbReference>
<evidence type="ECO:0000313" key="11">
    <source>
        <dbReference type="Proteomes" id="UP001383192"/>
    </source>
</evidence>
<keyword evidence="5" id="KW-0413">Isomerase</keyword>
<dbReference type="GO" id="GO:0043138">
    <property type="term" value="F:3'-5' DNA helicase activity"/>
    <property type="evidence" value="ECO:0007669"/>
    <property type="project" value="UniProtKB-EC"/>
</dbReference>
<evidence type="ECO:0000256" key="4">
    <source>
        <dbReference type="ARBA" id="ARBA00023125"/>
    </source>
</evidence>
<dbReference type="GO" id="GO:0003677">
    <property type="term" value="F:DNA binding"/>
    <property type="evidence" value="ECO:0007669"/>
    <property type="project" value="UniProtKB-KW"/>
</dbReference>
<evidence type="ECO:0000256" key="3">
    <source>
        <dbReference type="ARBA" id="ARBA00022840"/>
    </source>
</evidence>
<dbReference type="InterPro" id="IPR014001">
    <property type="entry name" value="Helicase_ATP-bd"/>
</dbReference>
<dbReference type="Pfam" id="PF00271">
    <property type="entry name" value="Helicase_C"/>
    <property type="match status" value="1"/>
</dbReference>
<evidence type="ECO:0000259" key="8">
    <source>
        <dbReference type="PROSITE" id="PS51192"/>
    </source>
</evidence>
<dbReference type="Gene3D" id="3.40.50.300">
    <property type="entry name" value="P-loop containing nucleotide triphosphate hydrolases"/>
    <property type="match status" value="2"/>
</dbReference>
<dbReference type="SUPFAM" id="SSF52540">
    <property type="entry name" value="P-loop containing nucleoside triphosphate hydrolases"/>
    <property type="match status" value="1"/>
</dbReference>
<feature type="domain" description="Helicase ATP-binding" evidence="8">
    <location>
        <begin position="281"/>
        <end position="440"/>
    </location>
</feature>
<reference evidence="10 11" key="1">
    <citation type="submission" date="2024-01" db="EMBL/GenBank/DDBJ databases">
        <title>A draft genome for a cacao thread blight-causing isolate of Paramarasmius palmivorus.</title>
        <authorList>
            <person name="Baruah I.K."/>
            <person name="Bukari Y."/>
            <person name="Amoako-Attah I."/>
            <person name="Meinhardt L.W."/>
            <person name="Bailey B.A."/>
            <person name="Cohen S.P."/>
        </authorList>
    </citation>
    <scope>NUCLEOTIDE SEQUENCE [LARGE SCALE GENOMIC DNA]</scope>
    <source>
        <strain evidence="10 11">GH-12</strain>
    </source>
</reference>
<dbReference type="AlphaFoldDB" id="A0AAW0ARN0"/>
<evidence type="ECO:0000259" key="9">
    <source>
        <dbReference type="PROSITE" id="PS51194"/>
    </source>
</evidence>
<keyword evidence="3" id="KW-0067">ATP-binding</keyword>
<dbReference type="Pfam" id="PF00270">
    <property type="entry name" value="DEAD"/>
    <property type="match status" value="1"/>
</dbReference>
<sequence>MTGKSKSLARTPSHLVGRLLVLVLSQAYWAAGHICLYVGMKPESARKYFYEVFVVSGQSMTADGFSKVLGTFNSTYLGFEIKLRDFRQLMSCMLITFTRSSFYESDDEDVDVQWAHESFGHSVEVGRAHYGLDVCSSATLMAPDAIANMQRVCLRWHVFIHQLHPSLKNNIKRDHTGHPTPESNEAFNKILIEHFKHLKLTLAEVLHGEFKNMSTTLMQGLRHEFQVLGTTLRKDFLRLNDLKDYRQYTRPAVPVSVRKALTNVLGRQGGKFTSPQQAELINSVGSVHHVFGVLETGGGKSLAFFGATVLYPKSLFIVVSPLVALTNDLSRRLLEHGIRGGVWGEQAIDIHSAQIVLVSAHVAGKEEFRQWVTLPGVRERLRRLFIDECHKIATDDTFRECFNLFHYLTGVGFPLTLLSGTLMPRSMPYILEKLRIEDVSLVDEIRRYTGRPNLKFHVRKVDEDEALEEIKRLFELARGQMSESERGLIYTRTIKEAEWLSEELGIGLYVSVLDSDPVKNARMKKETEKRWRDGVRWEDRWIVGTQAFGQGVDYRSVRFVFHLDPQEILNFFQEVSRGGRDGIVCYCHCLYTFLPVPFIAADRIDHQGRMEMIDFLTRDDCVRLSFGALDREVHSCVALDGELCYNCERDAEIPYDGVLRDNPTFDRPQIRVEDARADGELRLVPISVESNAQVISCEHEVSEGLLRKFSVALDRCVEYGCLVCWVKGVAHVASDDHRDLVHWAYPTCRAQLEQRTNMTSTSLRPFCYRCWVPFRSPCNHPPSIPGQPIDPDRCPHQVKDVDGRRNTPIVPALITLIFLEEDEVGKKVFSDGIAVSLGVIPWTHISELSDWLMIKVQKEDDIPNPCRYVLAFYELYRELLPV</sequence>
<dbReference type="GO" id="GO:0005737">
    <property type="term" value="C:cytoplasm"/>
    <property type="evidence" value="ECO:0007669"/>
    <property type="project" value="TreeGrafter"/>
</dbReference>
<keyword evidence="2" id="KW-0547">Nucleotide-binding</keyword>
<dbReference type="EC" id="5.6.2.4" evidence="7"/>
<feature type="domain" description="Helicase C-terminal" evidence="9">
    <location>
        <begin position="469"/>
        <end position="630"/>
    </location>
</feature>
<dbReference type="GO" id="GO:0005694">
    <property type="term" value="C:chromosome"/>
    <property type="evidence" value="ECO:0007669"/>
    <property type="project" value="TreeGrafter"/>
</dbReference>
<name>A0AAW0ARN0_9AGAR</name>
<dbReference type="GO" id="GO:0009378">
    <property type="term" value="F:four-way junction helicase activity"/>
    <property type="evidence" value="ECO:0007669"/>
    <property type="project" value="TreeGrafter"/>
</dbReference>
<dbReference type="GO" id="GO:0000724">
    <property type="term" value="P:double-strand break repair via homologous recombination"/>
    <property type="evidence" value="ECO:0007669"/>
    <property type="project" value="TreeGrafter"/>
</dbReference>